<dbReference type="EMBL" id="WIGN01000246">
    <property type="protein sequence ID" value="KAF6803169.1"/>
    <property type="molecule type" value="Genomic_DNA"/>
</dbReference>
<evidence type="ECO:0000256" key="1">
    <source>
        <dbReference type="SAM" id="MobiDB-lite"/>
    </source>
</evidence>
<protein>
    <submittedName>
        <fullName evidence="2">Uncharacterized protein</fullName>
    </submittedName>
</protein>
<evidence type="ECO:0000313" key="3">
    <source>
        <dbReference type="Proteomes" id="UP000652219"/>
    </source>
</evidence>
<organism evidence="2 3">
    <name type="scientific">Colletotrichum sojae</name>
    <dbReference type="NCBI Taxonomy" id="2175907"/>
    <lineage>
        <taxon>Eukaryota</taxon>
        <taxon>Fungi</taxon>
        <taxon>Dikarya</taxon>
        <taxon>Ascomycota</taxon>
        <taxon>Pezizomycotina</taxon>
        <taxon>Sordariomycetes</taxon>
        <taxon>Hypocreomycetidae</taxon>
        <taxon>Glomerellales</taxon>
        <taxon>Glomerellaceae</taxon>
        <taxon>Colletotrichum</taxon>
        <taxon>Colletotrichum orchidearum species complex</taxon>
    </lineage>
</organism>
<dbReference type="Proteomes" id="UP000652219">
    <property type="component" value="Unassembled WGS sequence"/>
</dbReference>
<sequence>MVWAAADHSADPRRAEVAPVERDAIKTLQQERHADSGQVPRSHAKLQRWMKSSSVTPSRGHPSGPSASGAVLGLSEYSRHWQAVGGQYPYPQLKLHSSSKSPLDLFGDAAPETQTGPELVADGGTEHVVDALAVVAAAAAAEVCVE</sequence>
<evidence type="ECO:0000313" key="2">
    <source>
        <dbReference type="EMBL" id="KAF6803169.1"/>
    </source>
</evidence>
<name>A0A8H6IYD9_9PEZI</name>
<proteinExistence type="predicted"/>
<feature type="compositionally biased region" description="Basic and acidic residues" evidence="1">
    <location>
        <begin position="8"/>
        <end position="35"/>
    </location>
</feature>
<keyword evidence="3" id="KW-1185">Reference proteome</keyword>
<reference evidence="2 3" key="1">
    <citation type="journal article" date="2020" name="Phytopathology">
        <title>Genome Sequence Resources of Colletotrichum truncatum, C. plurivorum, C. musicola, and C. sojae: Four Species Pathogenic to Soybean (Glycine max).</title>
        <authorList>
            <person name="Rogerio F."/>
            <person name="Boufleur T.R."/>
            <person name="Ciampi-Guillardi M."/>
            <person name="Sukno S.A."/>
            <person name="Thon M.R."/>
            <person name="Massola Junior N.S."/>
            <person name="Baroncelli R."/>
        </authorList>
    </citation>
    <scope>NUCLEOTIDE SEQUENCE [LARGE SCALE GENOMIC DNA]</scope>
    <source>
        <strain evidence="2 3">LFN0009</strain>
    </source>
</reference>
<gene>
    <name evidence="2" type="ORF">CSOJ01_11084</name>
</gene>
<comment type="caution">
    <text evidence="2">The sequence shown here is derived from an EMBL/GenBank/DDBJ whole genome shotgun (WGS) entry which is preliminary data.</text>
</comment>
<dbReference type="AlphaFoldDB" id="A0A8H6IYD9"/>
<feature type="region of interest" description="Disordered" evidence="1">
    <location>
        <begin position="1"/>
        <end position="71"/>
    </location>
</feature>
<accession>A0A8H6IYD9</accession>